<evidence type="ECO:0000313" key="2">
    <source>
        <dbReference type="EMBL" id="SFE87671.1"/>
    </source>
</evidence>
<reference evidence="2 3" key="1">
    <citation type="submission" date="2016-10" db="EMBL/GenBank/DDBJ databases">
        <authorList>
            <person name="de Groot N.N."/>
        </authorList>
    </citation>
    <scope>NUCLEOTIDE SEQUENCE [LARGE SCALE GENOMIC DNA]</scope>
    <source>
        <strain evidence="2 3">DSM 19012</strain>
    </source>
</reference>
<keyword evidence="1" id="KW-1133">Transmembrane helix</keyword>
<dbReference type="EMBL" id="FONA01000021">
    <property type="protein sequence ID" value="SFE87671.1"/>
    <property type="molecule type" value="Genomic_DNA"/>
</dbReference>
<evidence type="ECO:0000256" key="1">
    <source>
        <dbReference type="SAM" id="Phobius"/>
    </source>
</evidence>
<keyword evidence="3" id="KW-1185">Reference proteome</keyword>
<dbReference type="AlphaFoldDB" id="A0A1I2E591"/>
<organism evidence="2 3">
    <name type="scientific">Thermophagus xiamenensis</name>
    <dbReference type="NCBI Taxonomy" id="385682"/>
    <lineage>
        <taxon>Bacteria</taxon>
        <taxon>Pseudomonadati</taxon>
        <taxon>Bacteroidota</taxon>
        <taxon>Bacteroidia</taxon>
        <taxon>Marinilabiliales</taxon>
        <taxon>Marinilabiliaceae</taxon>
        <taxon>Thermophagus</taxon>
    </lineage>
</organism>
<name>A0A1I2E591_9BACT</name>
<dbReference type="eggNOG" id="ENOG50312IX">
    <property type="taxonomic scope" value="Bacteria"/>
</dbReference>
<evidence type="ECO:0008006" key="4">
    <source>
        <dbReference type="Google" id="ProtNLM"/>
    </source>
</evidence>
<keyword evidence="1" id="KW-0812">Transmembrane</keyword>
<gene>
    <name evidence="2" type="ORF">SAMN05444380_12135</name>
</gene>
<dbReference type="InParanoid" id="A0A1I2E591"/>
<dbReference type="Proteomes" id="UP000181976">
    <property type="component" value="Unassembled WGS sequence"/>
</dbReference>
<protein>
    <recommendedName>
        <fullName evidence="4">PEP-CTERM protein-sorting domain-containing protein</fullName>
    </recommendedName>
</protein>
<feature type="transmembrane region" description="Helical" evidence="1">
    <location>
        <begin position="32"/>
        <end position="51"/>
    </location>
</feature>
<keyword evidence="1" id="KW-0472">Membrane</keyword>
<dbReference type="RefSeq" id="WP_157998119.1">
    <property type="nucleotide sequence ID" value="NZ_AFSL01000105.1"/>
</dbReference>
<dbReference type="STRING" id="385682.SAMN05444380_12135"/>
<proteinExistence type="predicted"/>
<sequence>MKTKLGIVAVLFVVLGFGMIHGGSVTMERIAIGLMGTGILYLLYLLLVVGGKKK</sequence>
<evidence type="ECO:0000313" key="3">
    <source>
        <dbReference type="Proteomes" id="UP000181976"/>
    </source>
</evidence>
<accession>A0A1I2E591</accession>
<dbReference type="OrthoDB" id="1122906at2"/>